<evidence type="ECO:0000313" key="3">
    <source>
        <dbReference type="Proteomes" id="UP000002624"/>
    </source>
</evidence>
<sequence length="211" mass="22841">MVPEQSVDFAGMDMNTPGWNTGIDMNYNNTPVFAVLDVPRGPDLDSAVLSGKSSNSVGPICTDETKEQIPSIQRPPPPVADSSTEEDEKTRMKLTPEVEIDESDPSLALFYDQPMSSSSPATSPTTSPTFEDTFGGITPEKLFARIDLVVDDYYSSATTEGQGGSTGYTGVNSATMVRFEQLCMSIEGAYQRVSLVTTHLEDTRDNEWASS</sequence>
<protein>
    <submittedName>
        <fullName evidence="2">BZIP transcription factor</fullName>
    </submittedName>
</protein>
<evidence type="ECO:0000256" key="1">
    <source>
        <dbReference type="SAM" id="MobiDB-lite"/>
    </source>
</evidence>
<dbReference type="HOGENOM" id="CLU_1304563_0_0_1"/>
<proteinExistence type="predicted"/>
<organism evidence="2 3">
    <name type="scientific">Ajellomyces capsulatus (strain H143)</name>
    <name type="common">Darling's disease fungus</name>
    <name type="synonym">Histoplasma capsulatum</name>
    <dbReference type="NCBI Taxonomy" id="544712"/>
    <lineage>
        <taxon>Eukaryota</taxon>
        <taxon>Fungi</taxon>
        <taxon>Dikarya</taxon>
        <taxon>Ascomycota</taxon>
        <taxon>Pezizomycotina</taxon>
        <taxon>Eurotiomycetes</taxon>
        <taxon>Eurotiomycetidae</taxon>
        <taxon>Onygenales</taxon>
        <taxon>Ajellomycetaceae</taxon>
        <taxon>Histoplasma</taxon>
    </lineage>
</organism>
<accession>C6HNC5</accession>
<name>C6HNC5_AJECH</name>
<dbReference type="Proteomes" id="UP000002624">
    <property type="component" value="Unassembled WGS sequence"/>
</dbReference>
<dbReference type="STRING" id="544712.C6HNC5"/>
<dbReference type="OrthoDB" id="5571888at2759"/>
<feature type="compositionally biased region" description="Low complexity" evidence="1">
    <location>
        <begin position="114"/>
        <end position="129"/>
    </location>
</feature>
<feature type="region of interest" description="Disordered" evidence="1">
    <location>
        <begin position="114"/>
        <end position="134"/>
    </location>
</feature>
<dbReference type="EMBL" id="GG692432">
    <property type="protein sequence ID" value="EER37971.1"/>
    <property type="molecule type" value="Genomic_DNA"/>
</dbReference>
<evidence type="ECO:0000313" key="2">
    <source>
        <dbReference type="EMBL" id="EER37971.1"/>
    </source>
</evidence>
<dbReference type="AlphaFoldDB" id="C6HNC5"/>
<feature type="region of interest" description="Disordered" evidence="1">
    <location>
        <begin position="49"/>
        <end position="91"/>
    </location>
</feature>
<dbReference type="VEuPathDB" id="FungiDB:HCDG_07706"/>
<gene>
    <name evidence="2" type="ORF">HCDG_07706</name>
</gene>
<reference evidence="3" key="1">
    <citation type="submission" date="2009-05" db="EMBL/GenBank/DDBJ databases">
        <title>The genome sequence of Ajellomyces capsulatus strain H143.</title>
        <authorList>
            <person name="Champion M."/>
            <person name="Cuomo C.A."/>
            <person name="Ma L.-J."/>
            <person name="Henn M.R."/>
            <person name="Sil A."/>
            <person name="Goldman B."/>
            <person name="Young S.K."/>
            <person name="Kodira C.D."/>
            <person name="Zeng Q."/>
            <person name="Koehrsen M."/>
            <person name="Alvarado L."/>
            <person name="Berlin A.M."/>
            <person name="Borenstein D."/>
            <person name="Chen Z."/>
            <person name="Engels R."/>
            <person name="Freedman E."/>
            <person name="Gellesch M."/>
            <person name="Goldberg J."/>
            <person name="Griggs A."/>
            <person name="Gujja S."/>
            <person name="Heiman D.I."/>
            <person name="Hepburn T.A."/>
            <person name="Howarth C."/>
            <person name="Jen D."/>
            <person name="Larson L."/>
            <person name="Lewis B."/>
            <person name="Mehta T."/>
            <person name="Park D."/>
            <person name="Pearson M."/>
            <person name="Roberts A."/>
            <person name="Saif S."/>
            <person name="Shea T.D."/>
            <person name="Shenoy N."/>
            <person name="Sisk P."/>
            <person name="Stolte C."/>
            <person name="Sykes S."/>
            <person name="Walk T."/>
            <person name="White J."/>
            <person name="Yandava C."/>
            <person name="Klein B."/>
            <person name="McEwen J.G."/>
            <person name="Puccia R."/>
            <person name="Goldman G.H."/>
            <person name="Felipe M.S."/>
            <person name="Nino-Vega G."/>
            <person name="San-Blas G."/>
            <person name="Taylor J.W."/>
            <person name="Mendoza L."/>
            <person name="Galagan J.E."/>
            <person name="Nusbaum C."/>
            <person name="Birren B.W."/>
        </authorList>
    </citation>
    <scope>NUCLEOTIDE SEQUENCE [LARGE SCALE GENOMIC DNA]</scope>
    <source>
        <strain evidence="3">H143</strain>
    </source>
</reference>